<dbReference type="Proteomes" id="UP001147700">
    <property type="component" value="Unassembled WGS sequence"/>
</dbReference>
<comment type="subcellular location">
    <subcellularLocation>
        <location evidence="1">Cell membrane</location>
        <topology evidence="1">Multi-pass membrane protein</topology>
    </subcellularLocation>
</comment>
<dbReference type="PANTHER" id="PTHR42718:SF46">
    <property type="entry name" value="BLR6921 PROTEIN"/>
    <property type="match status" value="1"/>
</dbReference>
<keyword evidence="6 7" id="KW-0472">Membrane</keyword>
<feature type="transmembrane region" description="Helical" evidence="7">
    <location>
        <begin position="122"/>
        <end position="141"/>
    </location>
</feature>
<feature type="transmembrane region" description="Helical" evidence="7">
    <location>
        <begin position="182"/>
        <end position="200"/>
    </location>
</feature>
<evidence type="ECO:0000256" key="4">
    <source>
        <dbReference type="ARBA" id="ARBA00022692"/>
    </source>
</evidence>
<reference evidence="8" key="1">
    <citation type="submission" date="2022-10" db="EMBL/GenBank/DDBJ databases">
        <title>The WGS of Solirubrobacter sp. CPCC 204708.</title>
        <authorList>
            <person name="Jiang Z."/>
        </authorList>
    </citation>
    <scope>NUCLEOTIDE SEQUENCE</scope>
    <source>
        <strain evidence="8">CPCC 204708</strain>
    </source>
</reference>
<evidence type="ECO:0000256" key="1">
    <source>
        <dbReference type="ARBA" id="ARBA00004651"/>
    </source>
</evidence>
<feature type="transmembrane region" description="Helical" evidence="7">
    <location>
        <begin position="153"/>
        <end position="175"/>
    </location>
</feature>
<evidence type="ECO:0000256" key="2">
    <source>
        <dbReference type="ARBA" id="ARBA00022448"/>
    </source>
</evidence>
<feature type="transmembrane region" description="Helical" evidence="7">
    <location>
        <begin position="212"/>
        <end position="234"/>
    </location>
</feature>
<feature type="transmembrane region" description="Helical" evidence="7">
    <location>
        <begin position="7"/>
        <end position="26"/>
    </location>
</feature>
<evidence type="ECO:0000256" key="5">
    <source>
        <dbReference type="ARBA" id="ARBA00022989"/>
    </source>
</evidence>
<evidence type="ECO:0000256" key="7">
    <source>
        <dbReference type="SAM" id="Phobius"/>
    </source>
</evidence>
<keyword evidence="4 7" id="KW-0812">Transmembrane</keyword>
<gene>
    <name evidence="8" type="ORF">OJ962_25140</name>
</gene>
<dbReference type="Pfam" id="PF07690">
    <property type="entry name" value="MFS_1"/>
    <property type="match status" value="1"/>
</dbReference>
<keyword evidence="2" id="KW-0813">Transport</keyword>
<keyword evidence="9" id="KW-1185">Reference proteome</keyword>
<comment type="caution">
    <text evidence="8">The sequence shown here is derived from an EMBL/GenBank/DDBJ whole genome shotgun (WGS) entry which is preliminary data.</text>
</comment>
<evidence type="ECO:0000313" key="9">
    <source>
        <dbReference type="Proteomes" id="UP001147700"/>
    </source>
</evidence>
<feature type="transmembrane region" description="Helical" evidence="7">
    <location>
        <begin position="241"/>
        <end position="259"/>
    </location>
</feature>
<name>A0ABT4RQL9_9ACTN</name>
<dbReference type="EMBL" id="JAPCID010000045">
    <property type="protein sequence ID" value="MDA0140806.1"/>
    <property type="molecule type" value="Genomic_DNA"/>
</dbReference>
<evidence type="ECO:0000313" key="8">
    <source>
        <dbReference type="EMBL" id="MDA0140806.1"/>
    </source>
</evidence>
<accession>A0ABT4RQL9</accession>
<dbReference type="Gene3D" id="1.20.1250.20">
    <property type="entry name" value="MFS general substrate transporter like domains"/>
    <property type="match status" value="1"/>
</dbReference>
<dbReference type="RefSeq" id="WP_202958205.1">
    <property type="nucleotide sequence ID" value="NZ_JAPCID010000045.1"/>
</dbReference>
<protein>
    <submittedName>
        <fullName evidence="8">MFS transporter</fullName>
    </submittedName>
</protein>
<proteinExistence type="predicted"/>
<dbReference type="InterPro" id="IPR036259">
    <property type="entry name" value="MFS_trans_sf"/>
</dbReference>
<dbReference type="PANTHER" id="PTHR42718">
    <property type="entry name" value="MAJOR FACILITATOR SUPERFAMILY MULTIDRUG TRANSPORTER MFSC"/>
    <property type="match status" value="1"/>
</dbReference>
<organism evidence="8 9">
    <name type="scientific">Solirubrobacter deserti</name>
    <dbReference type="NCBI Taxonomy" id="2282478"/>
    <lineage>
        <taxon>Bacteria</taxon>
        <taxon>Bacillati</taxon>
        <taxon>Actinomycetota</taxon>
        <taxon>Thermoleophilia</taxon>
        <taxon>Solirubrobacterales</taxon>
        <taxon>Solirubrobacteraceae</taxon>
        <taxon>Solirubrobacter</taxon>
    </lineage>
</organism>
<dbReference type="SUPFAM" id="SSF103473">
    <property type="entry name" value="MFS general substrate transporter"/>
    <property type="match status" value="1"/>
</dbReference>
<dbReference type="InterPro" id="IPR011701">
    <property type="entry name" value="MFS"/>
</dbReference>
<keyword evidence="5 7" id="KW-1133">Transmembrane helix</keyword>
<evidence type="ECO:0000256" key="6">
    <source>
        <dbReference type="ARBA" id="ARBA00023136"/>
    </source>
</evidence>
<sequence length="270" mass="27482">MRLNTRTWVLVLASIASLMVALHTLVVSTALNTIREDLAASVAVLAGPTLGGAVAEGLSWEWVFWLNVPIGVVLVPLVLTRIEALAGGLLLVTAFVAWEYRTAAPMLPLRMFRLPGFSAGNVAVFCLFGSIFAGVFFFAQFMQVGLGHDALEAGLSLLPWTAPLFLVAPAASALADRVGDRPVLIAGMATLAAGMCWVAVIAEPGMGYGELVVPPLVAGLGAAMAIPPAAGAVLRAVPAHAVGPAAALALSGAVAGLALPGRNHAAPAVA</sequence>
<keyword evidence="3" id="KW-1003">Cell membrane</keyword>
<evidence type="ECO:0000256" key="3">
    <source>
        <dbReference type="ARBA" id="ARBA00022475"/>
    </source>
</evidence>